<organism evidence="9 10">
    <name type="scientific">Hesseltinella vesiculosa</name>
    <dbReference type="NCBI Taxonomy" id="101127"/>
    <lineage>
        <taxon>Eukaryota</taxon>
        <taxon>Fungi</taxon>
        <taxon>Fungi incertae sedis</taxon>
        <taxon>Mucoromycota</taxon>
        <taxon>Mucoromycotina</taxon>
        <taxon>Mucoromycetes</taxon>
        <taxon>Mucorales</taxon>
        <taxon>Cunninghamellaceae</taxon>
        <taxon>Hesseltinella</taxon>
    </lineage>
</organism>
<keyword evidence="6" id="KW-0833">Ubl conjugation pathway</keyword>
<dbReference type="OrthoDB" id="10009520at2759"/>
<keyword evidence="5" id="KW-0863">Zinc-finger</keyword>
<dbReference type="InterPro" id="IPR051628">
    <property type="entry name" value="LUBAC_E3_Ligases"/>
</dbReference>
<dbReference type="GO" id="GO:0008270">
    <property type="term" value="F:zinc ion binding"/>
    <property type="evidence" value="ECO:0007669"/>
    <property type="project" value="UniProtKB-KW"/>
</dbReference>
<evidence type="ECO:0000256" key="5">
    <source>
        <dbReference type="ARBA" id="ARBA00022771"/>
    </source>
</evidence>
<evidence type="ECO:0000256" key="7">
    <source>
        <dbReference type="ARBA" id="ARBA00022833"/>
    </source>
</evidence>
<keyword evidence="2" id="KW-0808">Transferase</keyword>
<comment type="pathway">
    <text evidence="1">Protein modification; protein ubiquitination.</text>
</comment>
<reference evidence="9 10" key="1">
    <citation type="submission" date="2016-07" db="EMBL/GenBank/DDBJ databases">
        <title>Pervasive Adenine N6-methylation of Active Genes in Fungi.</title>
        <authorList>
            <consortium name="DOE Joint Genome Institute"/>
            <person name="Mondo S.J."/>
            <person name="Dannebaum R.O."/>
            <person name="Kuo R.C."/>
            <person name="Labutti K."/>
            <person name="Haridas S."/>
            <person name="Kuo A."/>
            <person name="Salamov A."/>
            <person name="Ahrendt S.R."/>
            <person name="Lipzen A."/>
            <person name="Sullivan W."/>
            <person name="Andreopoulos W.B."/>
            <person name="Clum A."/>
            <person name="Lindquist E."/>
            <person name="Daum C."/>
            <person name="Ramamoorthy G.K."/>
            <person name="Gryganskyi A."/>
            <person name="Culley D."/>
            <person name="Magnuson J.K."/>
            <person name="James T.Y."/>
            <person name="O'Malley M.A."/>
            <person name="Stajich J.E."/>
            <person name="Spatafora J.W."/>
            <person name="Visel A."/>
            <person name="Grigoriev I.V."/>
        </authorList>
    </citation>
    <scope>NUCLEOTIDE SEQUENCE [LARGE SCALE GENOMIC DNA]</scope>
    <source>
        <strain evidence="9 10">NRRL 3301</strain>
    </source>
</reference>
<evidence type="ECO:0000256" key="2">
    <source>
        <dbReference type="ARBA" id="ARBA00022679"/>
    </source>
</evidence>
<dbReference type="GO" id="GO:0016740">
    <property type="term" value="F:transferase activity"/>
    <property type="evidence" value="ECO:0007669"/>
    <property type="project" value="UniProtKB-KW"/>
</dbReference>
<dbReference type="PANTHER" id="PTHR22770">
    <property type="entry name" value="UBIQUITIN CONJUGATING ENZYME 7 INTERACTING PROTEIN-RELATED"/>
    <property type="match status" value="1"/>
</dbReference>
<dbReference type="InterPro" id="IPR044066">
    <property type="entry name" value="TRIAD_supradom"/>
</dbReference>
<evidence type="ECO:0000313" key="10">
    <source>
        <dbReference type="Proteomes" id="UP000242146"/>
    </source>
</evidence>
<evidence type="ECO:0000313" key="9">
    <source>
        <dbReference type="EMBL" id="ORX52667.1"/>
    </source>
</evidence>
<sequence length="593" mass="67741">MSRQTGKAKEEDLIAQLTILFPDGDPAYFEHCLSYYQVDHVERIADKIFELGGYYPKAPHPRATKTEKWNAALRILATVLFPDTDLAYLRSLIRQFHHSHVEQVTTYILQQQHRHIHIPERLDFGQLQPADTFRSDAYKNQTLLLLYNDFPQVWKSSIRAVVAENNWDYVHSYDQLTALGSGGLLQRIRHFFLNWSFHGSPQASSSSMEVCTPDLDSELQLDVTRLWQRRACQQVLADQSLAHQLNQDDYHHLGQAITCDCCFDDYPFEQLVFCSQGTHGFCHSCLVHFVTEGLFGQGGLRGATRFACIAADAEPCPGCLPADDFEHRVLTADLWKAYELSVLEANLAIPMAQGMVVRCSACGYGELDESTTPFISIIGGTRPFLFVAHLFNWDLEKDLQLAYGRILQKRRGFAFQCRNPICGKLTCLNCLHAIRGLHACWENELDGMRLYVEKAMADAVKRTCPRCSLSFQKSDGCNKITCQCGYIMCYVCRKHIGKESYGHFCDHFRETPGPCKKCKRCDLYKTDPEEQTVQQAALHARREYMNAHPSVAPQMRITIGPQSRLDQIRKRRASSNRDKREGNSRLNVFLLKF</sequence>
<evidence type="ECO:0000256" key="6">
    <source>
        <dbReference type="ARBA" id="ARBA00022786"/>
    </source>
</evidence>
<keyword evidence="3" id="KW-0479">Metal-binding</keyword>
<dbReference type="PROSITE" id="PS51873">
    <property type="entry name" value="TRIAD"/>
    <property type="match status" value="1"/>
</dbReference>
<dbReference type="Proteomes" id="UP000242146">
    <property type="component" value="Unassembled WGS sequence"/>
</dbReference>
<dbReference type="AlphaFoldDB" id="A0A1X2GFH9"/>
<feature type="domain" description="RING-type" evidence="8">
    <location>
        <begin position="255"/>
        <end position="519"/>
    </location>
</feature>
<keyword evidence="7" id="KW-0862">Zinc</keyword>
<dbReference type="PANTHER" id="PTHR22770:SF42">
    <property type="entry name" value="FINGER PROTEIN (ZIN), PUTATIVE (AFU_ORTHOLOGUE AFUA_4G03910)-RELATED"/>
    <property type="match status" value="1"/>
</dbReference>
<keyword evidence="10" id="KW-1185">Reference proteome</keyword>
<keyword evidence="4" id="KW-0677">Repeat</keyword>
<dbReference type="InterPro" id="IPR047546">
    <property type="entry name" value="Rcat_RBR_RNF216"/>
</dbReference>
<evidence type="ECO:0000259" key="8">
    <source>
        <dbReference type="PROSITE" id="PS51873"/>
    </source>
</evidence>
<accession>A0A1X2GFH9</accession>
<dbReference type="Gene3D" id="1.20.120.1750">
    <property type="match status" value="1"/>
</dbReference>
<proteinExistence type="predicted"/>
<name>A0A1X2GFH9_9FUNG</name>
<dbReference type="EMBL" id="MCGT01000017">
    <property type="protein sequence ID" value="ORX52667.1"/>
    <property type="molecule type" value="Genomic_DNA"/>
</dbReference>
<dbReference type="Pfam" id="PF26200">
    <property type="entry name" value="Rcat_RNF216"/>
    <property type="match status" value="1"/>
</dbReference>
<evidence type="ECO:0000256" key="4">
    <source>
        <dbReference type="ARBA" id="ARBA00022737"/>
    </source>
</evidence>
<evidence type="ECO:0000256" key="1">
    <source>
        <dbReference type="ARBA" id="ARBA00004906"/>
    </source>
</evidence>
<evidence type="ECO:0000256" key="3">
    <source>
        <dbReference type="ARBA" id="ARBA00022723"/>
    </source>
</evidence>
<dbReference type="CDD" id="cd20353">
    <property type="entry name" value="Rcat_RBR_RNF216"/>
    <property type="match status" value="1"/>
</dbReference>
<dbReference type="STRING" id="101127.A0A1X2GFH9"/>
<dbReference type="Pfam" id="PF26191">
    <property type="entry name" value="RING-HC_RBR_RNF216"/>
    <property type="match status" value="1"/>
</dbReference>
<dbReference type="SUPFAM" id="SSF57850">
    <property type="entry name" value="RING/U-box"/>
    <property type="match status" value="1"/>
</dbReference>
<comment type="caution">
    <text evidence="9">The sequence shown here is derived from an EMBL/GenBank/DDBJ whole genome shotgun (WGS) entry which is preliminary data.</text>
</comment>
<gene>
    <name evidence="9" type="ORF">DM01DRAFT_1408005</name>
</gene>
<protein>
    <recommendedName>
        <fullName evidence="8">RING-type domain-containing protein</fullName>
    </recommendedName>
</protein>
<dbReference type="InterPro" id="IPR047544">
    <property type="entry name" value="RING-HC_RBR_RNF216"/>
</dbReference>